<evidence type="ECO:0000259" key="2">
    <source>
        <dbReference type="Pfam" id="PF02249"/>
    </source>
</evidence>
<evidence type="ECO:0000313" key="3">
    <source>
        <dbReference type="EMBL" id="ABL74631.1"/>
    </source>
</evidence>
<reference evidence="3" key="1">
    <citation type="submission" date="2005-10" db="EMBL/GenBank/DDBJ databases">
        <title>Molecular Phylogenetic Analysis of Methanogens from Biogas Plants.</title>
        <authorList>
            <person name="Rastogi G."/>
            <person name="Shouche Y.S."/>
        </authorList>
    </citation>
    <scope>NUCLEOTIDE SEQUENCE</scope>
</reference>
<dbReference type="Gene3D" id="1.20.840.10">
    <property type="entry name" value="Methyl-coenzyme M reductase, alpha/beta subunit, C-terminal"/>
    <property type="match status" value="1"/>
</dbReference>
<dbReference type="SUPFAM" id="SSF48081">
    <property type="entry name" value="Methyl-coenzyme M reductase alpha and beta chain C-terminal domain"/>
    <property type="match status" value="1"/>
</dbReference>
<feature type="domain" description="Methyl-coenzyme M reductase alpha subunit C-terminal" evidence="2">
    <location>
        <begin position="1"/>
        <end position="47"/>
    </location>
</feature>
<proteinExistence type="predicted"/>
<evidence type="ECO:0000256" key="1">
    <source>
        <dbReference type="SAM" id="MobiDB-lite"/>
    </source>
</evidence>
<dbReference type="InterPro" id="IPR009047">
    <property type="entry name" value="Me_CoM_Rdtase_asu_C"/>
</dbReference>
<organism evidence="3">
    <name type="scientific">uncultured methanogenic archaeon</name>
    <dbReference type="NCBI Taxonomy" id="198240"/>
    <lineage>
        <taxon>Archaea</taxon>
        <taxon>Methanobacteriati</taxon>
        <taxon>Methanobacteriota</taxon>
        <taxon>environmental samples</taxon>
    </lineage>
</organism>
<protein>
    <submittedName>
        <fullName evidence="3">Methyl-coenzyme M reductase subunit A</fullName>
    </submittedName>
</protein>
<dbReference type="GO" id="GO:0015948">
    <property type="term" value="P:methanogenesis"/>
    <property type="evidence" value="ECO:0007669"/>
    <property type="project" value="InterPro"/>
</dbReference>
<dbReference type="InterPro" id="IPR008924">
    <property type="entry name" value="Me_CoM_Rdtase_asu/bsu_C"/>
</dbReference>
<name>B0KXC5_9EURY</name>
<gene>
    <name evidence="3" type="primary">mcrA</name>
</gene>
<dbReference type="Pfam" id="PF02249">
    <property type="entry name" value="MCR_alpha"/>
    <property type="match status" value="1"/>
</dbReference>
<feature type="compositionally biased region" description="Basic residues" evidence="1">
    <location>
        <begin position="47"/>
        <end position="57"/>
    </location>
</feature>
<dbReference type="GO" id="GO:0050524">
    <property type="term" value="F:coenzyme-B sulfoethylthiotransferase activity"/>
    <property type="evidence" value="ECO:0007669"/>
    <property type="project" value="InterPro"/>
</dbReference>
<dbReference type="AlphaFoldDB" id="B0KXC5"/>
<feature type="region of interest" description="Disordered" evidence="1">
    <location>
        <begin position="37"/>
        <end position="57"/>
    </location>
</feature>
<accession>B0KXC5</accession>
<feature type="non-terminal residue" evidence="3">
    <location>
        <position position="161"/>
    </location>
</feature>
<feature type="non-terminal residue" evidence="3">
    <location>
        <position position="1"/>
    </location>
</feature>
<sequence length="161" mass="18239">GVGFTQYATAAYTDNILDDFTYYGMDYLHDKYKVDSKNPNANDKVKATQRRRQRHRRPKSTFTVWNSIEAVPDHDGRPLRRCPSVQRVACSTPRGISNARLQTETPTPGLERLVSARMLLHKTAWSTIFVFFGYDLQDQCGSAELTSPSDRDRAAIGEVPL</sequence>
<dbReference type="EMBL" id="DQ260816">
    <property type="protein sequence ID" value="ABL74631.1"/>
    <property type="molecule type" value="Genomic_DNA"/>
</dbReference>